<proteinExistence type="predicted"/>
<keyword evidence="2" id="KW-1185">Reference proteome</keyword>
<dbReference type="Proteomes" id="UP000499080">
    <property type="component" value="Unassembled WGS sequence"/>
</dbReference>
<protein>
    <submittedName>
        <fullName evidence="1">Uncharacterized protein</fullName>
    </submittedName>
</protein>
<comment type="caution">
    <text evidence="1">The sequence shown here is derived from an EMBL/GenBank/DDBJ whole genome shotgun (WGS) entry which is preliminary data.</text>
</comment>
<reference evidence="1 2" key="1">
    <citation type="journal article" date="2019" name="Sci. Rep.">
        <title>Orb-weaving spider Araneus ventricosus genome elucidates the spidroin gene catalogue.</title>
        <authorList>
            <person name="Kono N."/>
            <person name="Nakamura H."/>
            <person name="Ohtoshi R."/>
            <person name="Moran D.A.P."/>
            <person name="Shinohara A."/>
            <person name="Yoshida Y."/>
            <person name="Fujiwara M."/>
            <person name="Mori M."/>
            <person name="Tomita M."/>
            <person name="Arakawa K."/>
        </authorList>
    </citation>
    <scope>NUCLEOTIDE SEQUENCE [LARGE SCALE GENOMIC DNA]</scope>
</reference>
<dbReference type="EMBL" id="BGPR01005469">
    <property type="protein sequence ID" value="GBN10457.1"/>
    <property type="molecule type" value="Genomic_DNA"/>
</dbReference>
<gene>
    <name evidence="1" type="ORF">AVEN_90703_1</name>
</gene>
<evidence type="ECO:0000313" key="2">
    <source>
        <dbReference type="Proteomes" id="UP000499080"/>
    </source>
</evidence>
<name>A0A4Y2L9I5_ARAVE</name>
<dbReference type="AlphaFoldDB" id="A0A4Y2L9I5"/>
<accession>A0A4Y2L9I5</accession>
<sequence length="142" mass="16271">MRKEIVFSAKSISRGNPLGFSCERGQRMESGNWFSGKRKRVKRARRIRIDDAEKWQRATFSRHQHFSPWLTEMEAEDIKSLESPGNTLARDEGGKGIYCGSVRCLWGPHASTLPWCTAWFSAALHSSLSCSNLYLKKQSKKF</sequence>
<evidence type="ECO:0000313" key="1">
    <source>
        <dbReference type="EMBL" id="GBN10457.1"/>
    </source>
</evidence>
<organism evidence="1 2">
    <name type="scientific">Araneus ventricosus</name>
    <name type="common">Orbweaver spider</name>
    <name type="synonym">Epeira ventricosa</name>
    <dbReference type="NCBI Taxonomy" id="182803"/>
    <lineage>
        <taxon>Eukaryota</taxon>
        <taxon>Metazoa</taxon>
        <taxon>Ecdysozoa</taxon>
        <taxon>Arthropoda</taxon>
        <taxon>Chelicerata</taxon>
        <taxon>Arachnida</taxon>
        <taxon>Araneae</taxon>
        <taxon>Araneomorphae</taxon>
        <taxon>Entelegynae</taxon>
        <taxon>Araneoidea</taxon>
        <taxon>Araneidae</taxon>
        <taxon>Araneus</taxon>
    </lineage>
</organism>